<dbReference type="Pfam" id="PF14087">
    <property type="entry name" value="DUF4267"/>
    <property type="match status" value="1"/>
</dbReference>
<organism evidence="2 3">
    <name type="scientific">Motilibacter peucedani</name>
    <dbReference type="NCBI Taxonomy" id="598650"/>
    <lineage>
        <taxon>Bacteria</taxon>
        <taxon>Bacillati</taxon>
        <taxon>Actinomycetota</taxon>
        <taxon>Actinomycetes</taxon>
        <taxon>Motilibacterales</taxon>
        <taxon>Motilibacteraceae</taxon>
        <taxon>Motilibacter</taxon>
    </lineage>
</organism>
<dbReference type="EMBL" id="RBWV01000009">
    <property type="protein sequence ID" value="RKS80260.1"/>
    <property type="molecule type" value="Genomic_DNA"/>
</dbReference>
<feature type="transmembrane region" description="Helical" evidence="1">
    <location>
        <begin position="100"/>
        <end position="119"/>
    </location>
</feature>
<evidence type="ECO:0000313" key="3">
    <source>
        <dbReference type="Proteomes" id="UP000281955"/>
    </source>
</evidence>
<dbReference type="InParanoid" id="A0A420XU35"/>
<dbReference type="OrthoDB" id="119790at2"/>
<keyword evidence="1" id="KW-0472">Membrane</keyword>
<accession>A0A420XU35</accession>
<dbReference type="Proteomes" id="UP000281955">
    <property type="component" value="Unassembled WGS sequence"/>
</dbReference>
<keyword evidence="3" id="KW-1185">Reference proteome</keyword>
<dbReference type="AlphaFoldDB" id="A0A420XU35"/>
<protein>
    <submittedName>
        <fullName evidence="2">Uncharacterized protein DUF4267</fullName>
    </submittedName>
</protein>
<sequence>MHATALIIAVLASVAIVVLGARFLVTPARATTDFGVAADDLRALTAIKGVRDITSGVVVLTVWAAAGTSAMGWALVAAALTPVGDGLIVTTRSGRLGTALGVHGLTALVLVAVGLVLAAG</sequence>
<name>A0A420XU35_9ACTN</name>
<dbReference type="RefSeq" id="WP_121191970.1">
    <property type="nucleotide sequence ID" value="NZ_RBWV01000009.1"/>
</dbReference>
<proteinExistence type="predicted"/>
<evidence type="ECO:0000256" key="1">
    <source>
        <dbReference type="SAM" id="Phobius"/>
    </source>
</evidence>
<feature type="transmembrane region" description="Helical" evidence="1">
    <location>
        <begin position="57"/>
        <end position="80"/>
    </location>
</feature>
<keyword evidence="1" id="KW-1133">Transmembrane helix</keyword>
<gene>
    <name evidence="2" type="ORF">CLV35_0685</name>
</gene>
<evidence type="ECO:0000313" key="2">
    <source>
        <dbReference type="EMBL" id="RKS80260.1"/>
    </source>
</evidence>
<reference evidence="2 3" key="1">
    <citation type="submission" date="2018-10" db="EMBL/GenBank/DDBJ databases">
        <title>Genomic Encyclopedia of Archaeal and Bacterial Type Strains, Phase II (KMG-II): from individual species to whole genera.</title>
        <authorList>
            <person name="Goeker M."/>
        </authorList>
    </citation>
    <scope>NUCLEOTIDE SEQUENCE [LARGE SCALE GENOMIC DNA]</scope>
    <source>
        <strain evidence="2 3">RP-AC37</strain>
    </source>
</reference>
<dbReference type="InterPro" id="IPR025363">
    <property type="entry name" value="DUF4267"/>
</dbReference>
<feature type="transmembrane region" description="Helical" evidence="1">
    <location>
        <begin position="6"/>
        <end position="25"/>
    </location>
</feature>
<keyword evidence="1" id="KW-0812">Transmembrane</keyword>
<comment type="caution">
    <text evidence="2">The sequence shown here is derived from an EMBL/GenBank/DDBJ whole genome shotgun (WGS) entry which is preliminary data.</text>
</comment>